<dbReference type="EMBL" id="CACVAV010000066">
    <property type="protein sequence ID" value="CAA6803921.1"/>
    <property type="molecule type" value="Genomic_DNA"/>
</dbReference>
<organism evidence="1">
    <name type="scientific">uncultured Thiotrichaceae bacterium</name>
    <dbReference type="NCBI Taxonomy" id="298394"/>
    <lineage>
        <taxon>Bacteria</taxon>
        <taxon>Pseudomonadati</taxon>
        <taxon>Pseudomonadota</taxon>
        <taxon>Gammaproteobacteria</taxon>
        <taxon>Thiotrichales</taxon>
        <taxon>Thiotrichaceae</taxon>
        <taxon>environmental samples</taxon>
    </lineage>
</organism>
<gene>
    <name evidence="1" type="ORF">HELGO_WM30491</name>
</gene>
<accession>A0A6S6S6D7</accession>
<evidence type="ECO:0000313" key="1">
    <source>
        <dbReference type="EMBL" id="CAA6803921.1"/>
    </source>
</evidence>
<name>A0A6S6S6D7_9GAMM</name>
<proteinExistence type="predicted"/>
<dbReference type="AlphaFoldDB" id="A0A6S6S6D7"/>
<protein>
    <submittedName>
        <fullName evidence="1">Uncharacterized protein</fullName>
    </submittedName>
</protein>
<reference evidence="1" key="1">
    <citation type="submission" date="2020-01" db="EMBL/GenBank/DDBJ databases">
        <authorList>
            <person name="Meier V. D."/>
            <person name="Meier V D."/>
        </authorList>
    </citation>
    <scope>NUCLEOTIDE SEQUENCE</scope>
    <source>
        <strain evidence="1">HLG_WM_MAG_08</strain>
    </source>
</reference>
<sequence>MQRFGVACRVNSHPDHAFICEVELPITYRQDHPALSGGILLLLECLGLGMALPSFKPPVRTGASSMDIISVKLGDNQKGKAVIEALIKWAIARGYYDVERVGDLS</sequence>